<dbReference type="Proteomes" id="UP001499951">
    <property type="component" value="Unassembled WGS sequence"/>
</dbReference>
<evidence type="ECO:0000313" key="1">
    <source>
        <dbReference type="EMBL" id="GAA0556356.1"/>
    </source>
</evidence>
<sequence length="71" mass="7709">MEAGMATWVRCTEYEEGVDPSFSAQMLVNLETVRYMVRGVESTAISFTASTGQDGLAVHETPEQLLGIAPK</sequence>
<keyword evidence="2" id="KW-1185">Reference proteome</keyword>
<evidence type="ECO:0000313" key="2">
    <source>
        <dbReference type="Proteomes" id="UP001499951"/>
    </source>
</evidence>
<reference evidence="2" key="1">
    <citation type="journal article" date="2019" name="Int. J. Syst. Evol. Microbiol.">
        <title>The Global Catalogue of Microorganisms (GCM) 10K type strain sequencing project: providing services to taxonomists for standard genome sequencing and annotation.</title>
        <authorList>
            <consortium name="The Broad Institute Genomics Platform"/>
            <consortium name="The Broad Institute Genome Sequencing Center for Infectious Disease"/>
            <person name="Wu L."/>
            <person name="Ma J."/>
        </authorList>
    </citation>
    <scope>NUCLEOTIDE SEQUENCE [LARGE SCALE GENOMIC DNA]</scope>
    <source>
        <strain evidence="2">JCM 15089</strain>
    </source>
</reference>
<name>A0ABP3P3B2_9PROT</name>
<organism evidence="1 2">
    <name type="scientific">Rhizomicrobium electricum</name>
    <dbReference type="NCBI Taxonomy" id="480070"/>
    <lineage>
        <taxon>Bacteria</taxon>
        <taxon>Pseudomonadati</taxon>
        <taxon>Pseudomonadota</taxon>
        <taxon>Alphaproteobacteria</taxon>
        <taxon>Micropepsales</taxon>
        <taxon>Micropepsaceae</taxon>
        <taxon>Rhizomicrobium</taxon>
    </lineage>
</organism>
<gene>
    <name evidence="1" type="ORF">GCM10008942_01030</name>
</gene>
<comment type="caution">
    <text evidence="1">The sequence shown here is derived from an EMBL/GenBank/DDBJ whole genome shotgun (WGS) entry which is preliminary data.</text>
</comment>
<protein>
    <submittedName>
        <fullName evidence="1">Uncharacterized protein</fullName>
    </submittedName>
</protein>
<accession>A0ABP3P3B2</accession>
<proteinExistence type="predicted"/>
<dbReference type="EMBL" id="BAAADD010000001">
    <property type="protein sequence ID" value="GAA0556356.1"/>
    <property type="molecule type" value="Genomic_DNA"/>
</dbReference>